<keyword evidence="2" id="KW-0677">Repeat</keyword>
<evidence type="ECO:0000256" key="2">
    <source>
        <dbReference type="ARBA" id="ARBA00022737"/>
    </source>
</evidence>
<organism evidence="5 6">
    <name type="scientific">Henosepilachna vigintioctopunctata</name>
    <dbReference type="NCBI Taxonomy" id="420089"/>
    <lineage>
        <taxon>Eukaryota</taxon>
        <taxon>Metazoa</taxon>
        <taxon>Ecdysozoa</taxon>
        <taxon>Arthropoda</taxon>
        <taxon>Hexapoda</taxon>
        <taxon>Insecta</taxon>
        <taxon>Pterygota</taxon>
        <taxon>Neoptera</taxon>
        <taxon>Endopterygota</taxon>
        <taxon>Coleoptera</taxon>
        <taxon>Polyphaga</taxon>
        <taxon>Cucujiformia</taxon>
        <taxon>Coccinelloidea</taxon>
        <taxon>Coccinellidae</taxon>
        <taxon>Epilachninae</taxon>
        <taxon>Epilachnini</taxon>
        <taxon>Henosepilachna</taxon>
    </lineage>
</organism>
<comment type="caution">
    <text evidence="5">The sequence shown here is derived from an EMBL/GenBank/DDBJ whole genome shotgun (WGS) entry which is preliminary data.</text>
</comment>
<dbReference type="CDD" id="cd22829">
    <property type="entry name" value="Gal_Rha_Lectin_EVA1_EVA1C_rpt2"/>
    <property type="match status" value="1"/>
</dbReference>
<dbReference type="Pfam" id="PF02140">
    <property type="entry name" value="SUEL_Lectin"/>
    <property type="match status" value="1"/>
</dbReference>
<dbReference type="Gene3D" id="2.60.120.740">
    <property type="match status" value="1"/>
</dbReference>
<dbReference type="EMBL" id="JARQZJ010000125">
    <property type="protein sequence ID" value="KAK9890247.1"/>
    <property type="molecule type" value="Genomic_DNA"/>
</dbReference>
<feature type="region of interest" description="Disordered" evidence="3">
    <location>
        <begin position="162"/>
        <end position="198"/>
    </location>
</feature>
<keyword evidence="1" id="KW-0430">Lectin</keyword>
<dbReference type="FunFam" id="2.60.120.740:FF:000003">
    <property type="entry name" value="Protein eva-1 homolog C"/>
    <property type="match status" value="1"/>
</dbReference>
<dbReference type="GO" id="GO:0030246">
    <property type="term" value="F:carbohydrate binding"/>
    <property type="evidence" value="ECO:0007669"/>
    <property type="project" value="UniProtKB-KW"/>
</dbReference>
<accession>A0AAW1V3K9</accession>
<keyword evidence="6" id="KW-1185">Reference proteome</keyword>
<gene>
    <name evidence="5" type="ORF">WA026_010359</name>
</gene>
<reference evidence="5 6" key="1">
    <citation type="submission" date="2023-03" db="EMBL/GenBank/DDBJ databases">
        <title>Genome insight into feeding habits of ladybird beetles.</title>
        <authorList>
            <person name="Li H.-S."/>
            <person name="Huang Y.-H."/>
            <person name="Pang H."/>
        </authorList>
    </citation>
    <scope>NUCLEOTIDE SEQUENCE [LARGE SCALE GENOMIC DNA]</scope>
    <source>
        <strain evidence="5">SYSU_2023b</strain>
        <tissue evidence="5">Whole body</tissue>
    </source>
</reference>
<dbReference type="InterPro" id="IPR043159">
    <property type="entry name" value="Lectin_gal-bd_sf"/>
</dbReference>
<evidence type="ECO:0000256" key="3">
    <source>
        <dbReference type="SAM" id="MobiDB-lite"/>
    </source>
</evidence>
<proteinExistence type="predicted"/>
<sequence>MYHFLLQIVLYLYSEICKDEFRSTNACENERIQLKCNPNSRIAIYSASFGRTEYESIQCPQPQGVPEETCLVSYATETVMNMCHGKRTCELSADVRTFGSPCRPESRMYLKVVHTCVPRKVLKDQYDMGLEHDEKEETQEFSDEIEKDDFDTYDVDTAFIGESAASPSAPNSEETKGNQLVKDEPTVNAKSPSHKSKDLDFGEYILNNEERCERNVRLFMQLNTNLV</sequence>
<evidence type="ECO:0000256" key="1">
    <source>
        <dbReference type="ARBA" id="ARBA00022734"/>
    </source>
</evidence>
<feature type="compositionally biased region" description="Low complexity" evidence="3">
    <location>
        <begin position="162"/>
        <end position="172"/>
    </location>
</feature>
<dbReference type="Proteomes" id="UP001431783">
    <property type="component" value="Unassembled WGS sequence"/>
</dbReference>
<feature type="domain" description="SUEL-type lectin" evidence="4">
    <location>
        <begin position="26"/>
        <end position="117"/>
    </location>
</feature>
<protein>
    <recommendedName>
        <fullName evidence="4">SUEL-type lectin domain-containing protein</fullName>
    </recommendedName>
</protein>
<dbReference type="InterPro" id="IPR000922">
    <property type="entry name" value="Lectin_gal-bd_dom"/>
</dbReference>
<feature type="compositionally biased region" description="Basic and acidic residues" evidence="3">
    <location>
        <begin position="173"/>
        <end position="185"/>
    </location>
</feature>
<evidence type="ECO:0000313" key="6">
    <source>
        <dbReference type="Proteomes" id="UP001431783"/>
    </source>
</evidence>
<evidence type="ECO:0000313" key="5">
    <source>
        <dbReference type="EMBL" id="KAK9890247.1"/>
    </source>
</evidence>
<evidence type="ECO:0000259" key="4">
    <source>
        <dbReference type="PROSITE" id="PS50228"/>
    </source>
</evidence>
<dbReference type="PROSITE" id="PS50228">
    <property type="entry name" value="SUEL_LECTIN"/>
    <property type="match status" value="1"/>
</dbReference>
<dbReference type="AlphaFoldDB" id="A0AAW1V3K9"/>
<name>A0AAW1V3K9_9CUCU</name>
<dbReference type="PANTHER" id="PTHR46780">
    <property type="entry name" value="PROTEIN EVA-1"/>
    <property type="match status" value="1"/>
</dbReference>